<dbReference type="SUPFAM" id="SSF141868">
    <property type="entry name" value="EAL domain-like"/>
    <property type="match status" value="1"/>
</dbReference>
<dbReference type="InterPro" id="IPR029787">
    <property type="entry name" value="Nucleotide_cyclase"/>
</dbReference>
<dbReference type="SMART" id="SM00052">
    <property type="entry name" value="EAL"/>
    <property type="match status" value="1"/>
</dbReference>
<dbReference type="CDD" id="cd01949">
    <property type="entry name" value="GGDEF"/>
    <property type="match status" value="1"/>
</dbReference>
<dbReference type="PROSITE" id="PS50887">
    <property type="entry name" value="GGDEF"/>
    <property type="match status" value="1"/>
</dbReference>
<feature type="domain" description="PAC" evidence="2">
    <location>
        <begin position="467"/>
        <end position="519"/>
    </location>
</feature>
<dbReference type="Pfam" id="PF08448">
    <property type="entry name" value="PAS_4"/>
    <property type="match status" value="3"/>
</dbReference>
<evidence type="ECO:0000313" key="5">
    <source>
        <dbReference type="EMBL" id="MFJ5446575.1"/>
    </source>
</evidence>
<dbReference type="PROSITE" id="PS50113">
    <property type="entry name" value="PAC"/>
    <property type="match status" value="3"/>
</dbReference>
<accession>A0ABW8GMH8</accession>
<dbReference type="Gene3D" id="3.30.70.270">
    <property type="match status" value="1"/>
</dbReference>
<evidence type="ECO:0000259" key="3">
    <source>
        <dbReference type="PROSITE" id="PS50883"/>
    </source>
</evidence>
<feature type="domain" description="PAS" evidence="1">
    <location>
        <begin position="18"/>
        <end position="69"/>
    </location>
</feature>
<dbReference type="Gene3D" id="3.30.450.20">
    <property type="entry name" value="PAS domain"/>
    <property type="match status" value="4"/>
</dbReference>
<sequence length="953" mass="107836">MSSTKISDRGLNLDGTMQLKMLSFVINRIQEAVLICDADGRICLVNLASCEELGYSEDDLLQMSVSEILTSLDVAQWEAYWQLLQQQQIITRETHIRTSVAANIPVAIQANYFVESGHQYCVLLMRNLSAHLDMLEKLREQELQYRQLVKNSPDIFIRYDQDCRRIFLSDDYERVFGISAASALGKKPTEVWGRPTMPPAEYEAKLREVIRAGTAQEIELDWTQGEQYVCQSLHAVPERNVKGEITGVLTITRDISHMRRVERELRKREKYQSALIENFPFVVWLKDLDSKLLAANSAYAEFAGVASKEALEGKTDFDFFPVEDAKAYVEGDKQVLQSGQPYLAVVPITKLNGEKAWIEAYKSPMEVDGNVVGTVGFFRDVTDIKQNEDKLLQRERELQSLINNTPDTIIRYDLNARRLYANTPKLKRIGIDTEKLIGTSPSEYPGGEAYVKYEEKIKGVISSATPDFLELHGKAENGNAWFIHVRIVPEFGDNGQVVGVLAVERDITELMEYRERIHYLAYYDALTGLPNRTLFSDRVNQVLADASWHEQRFGLMMLDLDRFKEVNDTLGHQAGDELLVAVAQRLNASVRSYDTIARLSGDEFAILLPELRNPDDLATIARKINDEIAKPFHIHKKELFISTSIGIAIYPDDGEDRATLFKSADVAMYHAKNYGRNNYQFYSRELGSKASEYIMLGASIRQALKNAEFELFYQPQVDLMSGSIVGAEALLRWRNPQLGVVMPDRFIKVAEESGLIVEIGEWVLREACNALVSLNNNRGEQSPLSMAVNLSSRQFLYNDLLASVKQILAETGCKPEWLKLEITESLLLEDSQEIINTLSAFKEMGITISIDDFCTGYSAMSYLGQFPISQVKIDRSFVRDIAAKQDKLELITAIIRIAHALRLELVAEGVESKQQANLLKIQGCTIAQGYFFGKPMRLRHLELILADGQNLMQ</sequence>
<dbReference type="SMART" id="SM00267">
    <property type="entry name" value="GGDEF"/>
    <property type="match status" value="1"/>
</dbReference>
<dbReference type="PROSITE" id="PS50112">
    <property type="entry name" value="PAS"/>
    <property type="match status" value="4"/>
</dbReference>
<evidence type="ECO:0000259" key="2">
    <source>
        <dbReference type="PROSITE" id="PS50113"/>
    </source>
</evidence>
<dbReference type="NCBIfam" id="TIGR00254">
    <property type="entry name" value="GGDEF"/>
    <property type="match status" value="1"/>
</dbReference>
<protein>
    <submittedName>
        <fullName evidence="5">EAL domain-containing protein</fullName>
    </submittedName>
</protein>
<dbReference type="InterPro" id="IPR013656">
    <property type="entry name" value="PAS_4"/>
</dbReference>
<dbReference type="InterPro" id="IPR000160">
    <property type="entry name" value="GGDEF_dom"/>
</dbReference>
<feature type="domain" description="PAS" evidence="1">
    <location>
        <begin position="141"/>
        <end position="186"/>
    </location>
</feature>
<comment type="caution">
    <text evidence="5">The sequence shown here is derived from an EMBL/GenBank/DDBJ whole genome shotgun (WGS) entry which is preliminary data.</text>
</comment>
<dbReference type="Pfam" id="PF00990">
    <property type="entry name" value="GGDEF"/>
    <property type="match status" value="1"/>
</dbReference>
<feature type="domain" description="PAS" evidence="1">
    <location>
        <begin position="394"/>
        <end position="440"/>
    </location>
</feature>
<dbReference type="InterPro" id="IPR000700">
    <property type="entry name" value="PAS-assoc_C"/>
</dbReference>
<keyword evidence="6" id="KW-1185">Reference proteome</keyword>
<proteinExistence type="predicted"/>
<feature type="domain" description="PAS" evidence="1">
    <location>
        <begin position="268"/>
        <end position="339"/>
    </location>
</feature>
<evidence type="ECO:0000259" key="1">
    <source>
        <dbReference type="PROSITE" id="PS50112"/>
    </source>
</evidence>
<name>A0ABW8GMH8_9PROT</name>
<dbReference type="Pfam" id="PF00563">
    <property type="entry name" value="EAL"/>
    <property type="match status" value="1"/>
</dbReference>
<dbReference type="InterPro" id="IPR001633">
    <property type="entry name" value="EAL_dom"/>
</dbReference>
<dbReference type="CDD" id="cd01948">
    <property type="entry name" value="EAL"/>
    <property type="match status" value="1"/>
</dbReference>
<organism evidence="5 6">
    <name type="scientific">Methylobacillus methanolivorans</name>
    <dbReference type="NCBI Taxonomy" id="1848927"/>
    <lineage>
        <taxon>Bacteria</taxon>
        <taxon>Pseudomonadati</taxon>
        <taxon>Pseudomonadota</taxon>
        <taxon>Betaproteobacteria</taxon>
        <taxon>Nitrosomonadales</taxon>
        <taxon>Methylophilaceae</taxon>
        <taxon>Methylobacillus</taxon>
    </lineage>
</organism>
<dbReference type="NCBIfam" id="TIGR00229">
    <property type="entry name" value="sensory_box"/>
    <property type="match status" value="4"/>
</dbReference>
<dbReference type="InterPro" id="IPR035919">
    <property type="entry name" value="EAL_sf"/>
</dbReference>
<dbReference type="Gene3D" id="3.20.20.450">
    <property type="entry name" value="EAL domain"/>
    <property type="match status" value="1"/>
</dbReference>
<feature type="domain" description="GGDEF" evidence="4">
    <location>
        <begin position="551"/>
        <end position="684"/>
    </location>
</feature>
<dbReference type="CDD" id="cd00130">
    <property type="entry name" value="PAS"/>
    <property type="match status" value="3"/>
</dbReference>
<evidence type="ECO:0000259" key="4">
    <source>
        <dbReference type="PROSITE" id="PS50887"/>
    </source>
</evidence>
<dbReference type="SUPFAM" id="SSF55073">
    <property type="entry name" value="Nucleotide cyclase"/>
    <property type="match status" value="1"/>
</dbReference>
<dbReference type="PANTHER" id="PTHR44757">
    <property type="entry name" value="DIGUANYLATE CYCLASE DGCP"/>
    <property type="match status" value="1"/>
</dbReference>
<dbReference type="InterPro" id="IPR000014">
    <property type="entry name" value="PAS"/>
</dbReference>
<dbReference type="Proteomes" id="UP001617669">
    <property type="component" value="Unassembled WGS sequence"/>
</dbReference>
<dbReference type="InterPro" id="IPR035965">
    <property type="entry name" value="PAS-like_dom_sf"/>
</dbReference>
<gene>
    <name evidence="5" type="ORF">ACIKP9_10090</name>
</gene>
<dbReference type="EMBL" id="JBIWXY010000002">
    <property type="protein sequence ID" value="MFJ5446575.1"/>
    <property type="molecule type" value="Genomic_DNA"/>
</dbReference>
<feature type="domain" description="EAL" evidence="3">
    <location>
        <begin position="693"/>
        <end position="949"/>
    </location>
</feature>
<dbReference type="PANTHER" id="PTHR44757:SF2">
    <property type="entry name" value="BIOFILM ARCHITECTURE MAINTENANCE PROTEIN MBAA"/>
    <property type="match status" value="1"/>
</dbReference>
<dbReference type="InterPro" id="IPR043128">
    <property type="entry name" value="Rev_trsase/Diguanyl_cyclase"/>
</dbReference>
<dbReference type="SMART" id="SM00086">
    <property type="entry name" value="PAC"/>
    <property type="match status" value="2"/>
</dbReference>
<reference evidence="5 6" key="1">
    <citation type="submission" date="2024-11" db="EMBL/GenBank/DDBJ databases">
        <authorList>
            <person name="Kaparullina E.N."/>
            <person name="Delegan Y.A."/>
            <person name="Doronina N.V."/>
        </authorList>
    </citation>
    <scope>NUCLEOTIDE SEQUENCE [LARGE SCALE GENOMIC DNA]</scope>
    <source>
        <strain evidence="5 6">7sh_L</strain>
    </source>
</reference>
<dbReference type="InterPro" id="IPR001610">
    <property type="entry name" value="PAC"/>
</dbReference>
<feature type="domain" description="PAC" evidence="2">
    <location>
        <begin position="214"/>
        <end position="267"/>
    </location>
</feature>
<feature type="domain" description="PAC" evidence="2">
    <location>
        <begin position="342"/>
        <end position="393"/>
    </location>
</feature>
<dbReference type="InterPro" id="IPR052155">
    <property type="entry name" value="Biofilm_reg_signaling"/>
</dbReference>
<dbReference type="Pfam" id="PF13426">
    <property type="entry name" value="PAS_9"/>
    <property type="match status" value="1"/>
</dbReference>
<dbReference type="SMART" id="SM00091">
    <property type="entry name" value="PAS"/>
    <property type="match status" value="4"/>
</dbReference>
<evidence type="ECO:0000313" key="6">
    <source>
        <dbReference type="Proteomes" id="UP001617669"/>
    </source>
</evidence>
<dbReference type="SUPFAM" id="SSF55785">
    <property type="entry name" value="PYP-like sensor domain (PAS domain)"/>
    <property type="match status" value="4"/>
</dbReference>
<dbReference type="RefSeq" id="WP_400882179.1">
    <property type="nucleotide sequence ID" value="NZ_JBIWXY010000002.1"/>
</dbReference>
<dbReference type="PROSITE" id="PS50883">
    <property type="entry name" value="EAL"/>
    <property type="match status" value="1"/>
</dbReference>